<keyword evidence="4" id="KW-1185">Reference proteome</keyword>
<dbReference type="AlphaFoldDB" id="A0A9Q8ZHW3"/>
<evidence type="ECO:0000313" key="4">
    <source>
        <dbReference type="Proteomes" id="UP001056012"/>
    </source>
</evidence>
<sequence>MRLLEIQHDGTITLTEDLMGAGNVPAYAILSHTWLPGQEVTFDEFKRGLGCDKAGFDKIRFCAQQAQRDGLRYFWVDTCCINKADHVELQHAINSMFRWYQEATRCYVLLTDVLNAEPATNCVPDMPAWEGEFRRSRWFTRGWTLQELLAPRVVSFYSRDWTHIGDRHNLKQLIHEITGIPCPALAGAPLDTFSVEQRLSWSNERQTSREEDKAYSLLGIFGVFTFLNYGEGETNAFRRLRKAIAEDSQESSQPQASPAAHKPSYYIPFPKNPYFVGRREELEILNQTLLGGTGCQKMSIVGLGGTGKTQLALRFAYTVRETMSAVSIFWMPALSMESYEQACVAVAAALHISQAETGEDNAKELVKEHLSADQAGPWLLVIDNADDHDVLYGTEHAAGIIDYLPESEKGMTVFTTRVQELAVSLTRGDVLELGSMSKPDATNFLEKSLVRKSLTKECVQMKELLDELAYLPLAITQAAAYLNMNRTTITKYLQLLRHTEQDTISLMSKEFRDQTRYKGSANAVASTWVVSFSQLRERDVVAADLLAFMSCIEWKAIPQSLLPKLQSQERLEEAIGTLCGYSFVSRREGDNASEVDGGEEWYDLHRLVHLATKVWVDKYSSTADVVQQAMAHVAEVFPTNDFANQAVWRAYMPHALRLLDTKTSVEAQSRAKLSFWVGRCLRFDGRVPEAVRWLEECYRCREGLDEDDPDRLWSEHELGASYLANGQIEDAVRLLEHVVKVQDNTLAETHPDRLSSEHELGASYWANGQIKDAVRLLEHVVKVQDNTLAETHPDRLQSQHQLGVSYWANGQIEKAVRLLEHVVKIRDDTLAETHRDRLQSQHQLGVSYEANGQVEDAVKLLEHVVKIRDDTLAETHPDRLQSQHALGVSYWANGQVEDAVRLLEHVVKIRDTTLAETHRDRLASEDWLRYMTSHQK</sequence>
<feature type="domain" description="Heterokaryon incompatibility" evidence="2">
    <location>
        <begin position="27"/>
        <end position="112"/>
    </location>
</feature>
<accession>A0A9Q8ZHW3</accession>
<dbReference type="InterPro" id="IPR027417">
    <property type="entry name" value="P-loop_NTPase"/>
</dbReference>
<dbReference type="InterPro" id="IPR011990">
    <property type="entry name" value="TPR-like_helical_dom_sf"/>
</dbReference>
<dbReference type="InterPro" id="IPR002182">
    <property type="entry name" value="NB-ARC"/>
</dbReference>
<reference evidence="3" key="1">
    <citation type="submission" date="2021-12" db="EMBL/GenBank/DDBJ databases">
        <title>Curvularia clavata genome.</title>
        <authorList>
            <person name="Cao Y."/>
        </authorList>
    </citation>
    <scope>NUCLEOTIDE SEQUENCE</scope>
    <source>
        <strain evidence="3">Yc1106</strain>
    </source>
</reference>
<protein>
    <submittedName>
        <fullName evidence="3">Uncharacterized protein</fullName>
    </submittedName>
</protein>
<proteinExistence type="predicted"/>
<dbReference type="Gene3D" id="3.40.50.300">
    <property type="entry name" value="P-loop containing nucleotide triphosphate hydrolases"/>
    <property type="match status" value="1"/>
</dbReference>
<dbReference type="Pfam" id="PF06985">
    <property type="entry name" value="HET"/>
    <property type="match status" value="1"/>
</dbReference>
<dbReference type="Proteomes" id="UP001056012">
    <property type="component" value="Chromosome 8"/>
</dbReference>
<dbReference type="SUPFAM" id="SSF52540">
    <property type="entry name" value="P-loop containing nucleoside triphosphate hydrolases"/>
    <property type="match status" value="1"/>
</dbReference>
<dbReference type="Pfam" id="PF13424">
    <property type="entry name" value="TPR_12"/>
    <property type="match status" value="3"/>
</dbReference>
<dbReference type="Pfam" id="PF00931">
    <property type="entry name" value="NB-ARC"/>
    <property type="match status" value="1"/>
</dbReference>
<feature type="domain" description="NB-ARC" evidence="1">
    <location>
        <begin position="281"/>
        <end position="453"/>
    </location>
</feature>
<dbReference type="SUPFAM" id="SSF48452">
    <property type="entry name" value="TPR-like"/>
    <property type="match status" value="2"/>
</dbReference>
<gene>
    <name evidence="3" type="ORF">yc1106_09536</name>
</gene>
<dbReference type="InterPro" id="IPR010730">
    <property type="entry name" value="HET"/>
</dbReference>
<evidence type="ECO:0000313" key="3">
    <source>
        <dbReference type="EMBL" id="USP82262.1"/>
    </source>
</evidence>
<dbReference type="GO" id="GO:0043531">
    <property type="term" value="F:ADP binding"/>
    <property type="evidence" value="ECO:0007669"/>
    <property type="project" value="InterPro"/>
</dbReference>
<evidence type="ECO:0000259" key="1">
    <source>
        <dbReference type="Pfam" id="PF00931"/>
    </source>
</evidence>
<evidence type="ECO:0000259" key="2">
    <source>
        <dbReference type="Pfam" id="PF06985"/>
    </source>
</evidence>
<dbReference type="PANTHER" id="PTHR10622:SF11">
    <property type="entry name" value="HET-DOMAIN-CONTAINING PROTEIN"/>
    <property type="match status" value="1"/>
</dbReference>
<organism evidence="3 4">
    <name type="scientific">Curvularia clavata</name>
    <dbReference type="NCBI Taxonomy" id="95742"/>
    <lineage>
        <taxon>Eukaryota</taxon>
        <taxon>Fungi</taxon>
        <taxon>Dikarya</taxon>
        <taxon>Ascomycota</taxon>
        <taxon>Pezizomycotina</taxon>
        <taxon>Dothideomycetes</taxon>
        <taxon>Pleosporomycetidae</taxon>
        <taxon>Pleosporales</taxon>
        <taxon>Pleosporineae</taxon>
        <taxon>Pleosporaceae</taxon>
        <taxon>Curvularia</taxon>
    </lineage>
</organism>
<dbReference type="EMBL" id="CP089281">
    <property type="protein sequence ID" value="USP82262.1"/>
    <property type="molecule type" value="Genomic_DNA"/>
</dbReference>
<dbReference type="SMART" id="SM00028">
    <property type="entry name" value="TPR"/>
    <property type="match status" value="5"/>
</dbReference>
<dbReference type="OrthoDB" id="20872at2759"/>
<dbReference type="PANTHER" id="PTHR10622">
    <property type="entry name" value="HET DOMAIN-CONTAINING PROTEIN"/>
    <property type="match status" value="1"/>
</dbReference>
<dbReference type="Gene3D" id="1.25.40.10">
    <property type="entry name" value="Tetratricopeptide repeat domain"/>
    <property type="match status" value="2"/>
</dbReference>
<name>A0A9Q8ZHW3_CURCL</name>
<dbReference type="VEuPathDB" id="FungiDB:yc1106_09536"/>
<dbReference type="InterPro" id="IPR019734">
    <property type="entry name" value="TPR_rpt"/>
</dbReference>